<dbReference type="EMBL" id="PP179316">
    <property type="protein sequence ID" value="XAI69947.1"/>
    <property type="molecule type" value="Genomic_DNA"/>
</dbReference>
<name>A0AAU6VZZ5_9VIRU</name>
<gene>
    <name evidence="1" type="ORF">Pavpe01_00035</name>
</gene>
<proteinExistence type="predicted"/>
<organism evidence="1">
    <name type="scientific">Pseudomonas phage Pavpe01</name>
    <dbReference type="NCBI Taxonomy" id="3138545"/>
    <lineage>
        <taxon>Viruses</taxon>
    </lineage>
</organism>
<accession>A0AAU6VZZ5</accession>
<sequence length="146" mass="16126">MSLSNQFATDTAKEVDGVVIQYGQNDDGSIPGFHISRMSRANVRYTKALEVATRPYRRQIELGTLANDIAERVFTGVFVDSVLKGWENVALSDVTGDASDTGYAPFNRANALALFGRLPELYEDLQNQAKSAAMFKDEQLEDEAKN</sequence>
<reference evidence="1" key="1">
    <citation type="journal article" date="2024" name="J. Gen. Virol.">
        <title>Novel phages of Pseudomonas syringae unveil numerous potential auxiliary metabolic genes.</title>
        <authorList>
            <person name="Feltin C."/>
            <person name="Garneau J.R."/>
            <person name="Morris C.E."/>
            <person name="Berard A."/>
            <person name="Torres-Barcelo C."/>
        </authorList>
    </citation>
    <scope>NUCLEOTIDE SEQUENCE</scope>
</reference>
<protein>
    <submittedName>
        <fullName evidence="1">Tail assembly chaperone</fullName>
    </submittedName>
</protein>
<evidence type="ECO:0000313" key="1">
    <source>
        <dbReference type="EMBL" id="XAI69947.1"/>
    </source>
</evidence>